<dbReference type="GO" id="GO:0046872">
    <property type="term" value="F:metal ion binding"/>
    <property type="evidence" value="ECO:0007669"/>
    <property type="project" value="UniProtKB-KW"/>
</dbReference>
<proteinExistence type="predicted"/>
<dbReference type="InterPro" id="IPR023210">
    <property type="entry name" value="NADP_OxRdtase_dom"/>
</dbReference>
<dbReference type="CDD" id="cd19100">
    <property type="entry name" value="AKR_unchar"/>
    <property type="match status" value="1"/>
</dbReference>
<name>A0A1C6HDP0_9FIRM</name>
<evidence type="ECO:0000256" key="1">
    <source>
        <dbReference type="ARBA" id="ARBA00022723"/>
    </source>
</evidence>
<evidence type="ECO:0000256" key="3">
    <source>
        <dbReference type="ARBA" id="ARBA00023014"/>
    </source>
</evidence>
<sequence>MATMQYRKLPHGGEQISVIGLGMGSIHLSDEAEIQRTVELAVESGINYFDMAASSGKPYACYARALAGRREKVYLQMHFGALYDGGKYGWTRDLEKIERTFGEQLRTLHTDYADMGFVHCIDEMEDFEQVMQGGLWAYMKSLRQSGVVRHLGLSSHDPAILRRFLDTGLIDMVMFSINPAYDYSTGTYGIGSMADRGQLYRECERAGVGISVMKPFGGGQLLDAKTSPFKAALTKTQCIQYALDRPAVLTVLPGVRGSRDLEEVLAYLQTGPQERDYAAISAFTPQNADGICVYCNHCQPCPAGLDVGLINKYYDLAQAGDEMAAGHYQKLSRGAKDCLQCGHCEKRCPFHVEQERRMREIAAYFDPVSTQ</sequence>
<organism evidence="5">
    <name type="scientific">uncultured Anaerotruncus sp</name>
    <dbReference type="NCBI Taxonomy" id="905011"/>
    <lineage>
        <taxon>Bacteria</taxon>
        <taxon>Bacillati</taxon>
        <taxon>Bacillota</taxon>
        <taxon>Clostridia</taxon>
        <taxon>Eubacteriales</taxon>
        <taxon>Oscillospiraceae</taxon>
        <taxon>Anaerotruncus</taxon>
        <taxon>environmental samples</taxon>
    </lineage>
</organism>
<keyword evidence="3" id="KW-0411">Iron-sulfur</keyword>
<evidence type="ECO:0000313" key="5">
    <source>
        <dbReference type="EMBL" id="SCJ55834.1"/>
    </source>
</evidence>
<dbReference type="InterPro" id="IPR036812">
    <property type="entry name" value="NAD(P)_OxRdtase_dom_sf"/>
</dbReference>
<dbReference type="SUPFAM" id="SSF51430">
    <property type="entry name" value="NAD(P)-linked oxidoreductase"/>
    <property type="match status" value="1"/>
</dbReference>
<dbReference type="Gene3D" id="3.20.20.100">
    <property type="entry name" value="NADP-dependent oxidoreductase domain"/>
    <property type="match status" value="1"/>
</dbReference>
<evidence type="ECO:0000259" key="4">
    <source>
        <dbReference type="PROSITE" id="PS51379"/>
    </source>
</evidence>
<gene>
    <name evidence="5" type="ORF">SAMEA3545359_00808</name>
</gene>
<feature type="domain" description="4Fe-4S ferredoxin-type" evidence="4">
    <location>
        <begin position="329"/>
        <end position="358"/>
    </location>
</feature>
<keyword evidence="2" id="KW-0408">Iron</keyword>
<reference evidence="5" key="1">
    <citation type="submission" date="2015-09" db="EMBL/GenBank/DDBJ databases">
        <authorList>
            <consortium name="Pathogen Informatics"/>
        </authorList>
    </citation>
    <scope>NUCLEOTIDE SEQUENCE</scope>
    <source>
        <strain evidence="5">2789STDY5834896</strain>
    </source>
</reference>
<dbReference type="Pfam" id="PF13183">
    <property type="entry name" value="Fer4_8"/>
    <property type="match status" value="1"/>
</dbReference>
<dbReference type="PROSITE" id="PS51379">
    <property type="entry name" value="4FE4S_FER_2"/>
    <property type="match status" value="1"/>
</dbReference>
<dbReference type="PANTHER" id="PTHR43312">
    <property type="entry name" value="D-THREO-ALDOSE 1-DEHYDROGENASE"/>
    <property type="match status" value="1"/>
</dbReference>
<dbReference type="Pfam" id="PF00248">
    <property type="entry name" value="Aldo_ket_red"/>
    <property type="match status" value="1"/>
</dbReference>
<dbReference type="SUPFAM" id="SSF46548">
    <property type="entry name" value="alpha-helical ferredoxin"/>
    <property type="match status" value="1"/>
</dbReference>
<dbReference type="GO" id="GO:0051536">
    <property type="term" value="F:iron-sulfur cluster binding"/>
    <property type="evidence" value="ECO:0007669"/>
    <property type="project" value="UniProtKB-KW"/>
</dbReference>
<dbReference type="PANTHER" id="PTHR43312:SF1">
    <property type="entry name" value="NADP-DEPENDENT OXIDOREDUCTASE DOMAIN-CONTAINING PROTEIN"/>
    <property type="match status" value="1"/>
</dbReference>
<dbReference type="InterPro" id="IPR017900">
    <property type="entry name" value="4Fe4S_Fe_S_CS"/>
</dbReference>
<keyword evidence="1" id="KW-0479">Metal-binding</keyword>
<evidence type="ECO:0000256" key="2">
    <source>
        <dbReference type="ARBA" id="ARBA00023004"/>
    </source>
</evidence>
<accession>A0A1C6HDP0</accession>
<dbReference type="InterPro" id="IPR017896">
    <property type="entry name" value="4Fe4S_Fe-S-bd"/>
</dbReference>
<dbReference type="InterPro" id="IPR053135">
    <property type="entry name" value="AKR2_Oxidoreductase"/>
</dbReference>
<protein>
    <submittedName>
        <fullName evidence="5">Predicted oxidoreductase</fullName>
    </submittedName>
</protein>
<dbReference type="AlphaFoldDB" id="A0A1C6HDP0"/>
<dbReference type="PROSITE" id="PS00198">
    <property type="entry name" value="4FE4S_FER_1"/>
    <property type="match status" value="1"/>
</dbReference>
<dbReference type="EMBL" id="FMHG01000001">
    <property type="protein sequence ID" value="SCJ55834.1"/>
    <property type="molecule type" value="Genomic_DNA"/>
</dbReference>